<accession>A0ACC0AGY3</accession>
<dbReference type="Proteomes" id="UP001060085">
    <property type="component" value="Linkage Group LG06"/>
</dbReference>
<proteinExistence type="predicted"/>
<sequence length="1525" mass="171560">MLIEQNQQPARQILIQNPVLTKALVQSCLDGGNSESMNHRKLMQFKKNSQIYHHLKFSTNSPLKEPQAPIFQSKSRPQQLIYHHLLEQCLRHCKNIQSRQEFDKLSQRISCALEAGKSIHSQSLKLGFASEGRLGGAIVDLYAKCGNVEFAEKAFCRLQERDSLAWNSILSMYSKNGFLGNVVESYLSLCNSGVFPNQYTFAIVLSACARLINVEFGKQLHSSVVKTGCESDSFCESALIDMYAKCGDLVDARRIFDGLLNPDTVSWTALISGYLQVGLPKEAMKVFEDIQRLGHVPDQVAFVTVINACVGLGRIGDALRLFSQMPNPNVVAWNLIISGHAKRGYETEAVQFFRSMIEAGVQPTRSTLGSVLSAVAGIANLEYGMQVHANAMKLGLDSNVYVGSSLINMYAKCKRIDDAKEVFDALTEKNEVLWNAMLGGYSQNGYAHEVVNLFMNMRNSGLRLDEFTYTSILSACACLENEKLGCQLHSVIIKRRHAFNLFVGNALVDMYAKCGALNDARLQFELIPNRDHISWNAIIVGYVQADKEQEAFDLFKRMVVEGIAADEASLASILSACSNLKALDKGKQIHCLLIKYSFETSLFSGSSLIDMYSKCGVVADANKVFLSMPEKSVVSTNALIAGYAKTDLSSAVNLLKCMLVEGLEPSEVTFASILEFCNDLNRLHLGRQIHCFILKFGLSYDDEFLAISLLQMYFCTQRRTEATILFSELPSPKSTVLWTAMISGHAQNDFCEEALELYQEMRNSNTMPDQITFISLLKACSTLASLRSGQKIHCIIFHTGFDKDELTGSALVDMYAKCGDVKSSEHVFHEILIKKDVISWNSMIVGFAKNGYAKNALQIFEEMKRTNIEPDEVTFLGMLTACSHAGMVSEGREIFDDMTIKYGIHPRVDHCACMIDLFGRWGFLEEADKFIEKLECEPDSTIWASYLGACKLHGDYARGQRAAEKLIDLEPHNSSPYVLLSNIYAASGNWDKVNSLRREMKEKQVHKSPGRSWIVVGRETVCFVAVFKFKSSAATHNPGSIFKNFEMPEMMNKVYINSLAHLRPVYMNVFSFVKLITGNYCKSWVFQSFNVLIVIGSLVFFLVAIGSGYFYLSPSVQPAIPNLENNTASDLVTKIFDNNTSNDFVVHTFDNKTFNDLGSECNVFDGRWVIDESYPLYDASQCPFAERGFNCLANGRRDKEYLKWRWKPKNCDIPGFDAKVILELLRGKRVVFVGDSLSRTQWESMICMLMTGVDDKKSVYEVNGHKITKRIRYLGVRFSSYNFTVDFYRSVFLVQSGPAPKRAPKRVKSVLKLDKMDDISKEWISSDVLIFNSGHWWTPSKLFDIFCVKALDITLHHIIGSFYTREILPQDASNLFFSDRGCYFQIGRTMKLGMSINSAFKTALATWQSWVERNINTSRTHVFFRTFESTHWSRQNCKVTRQPTSKVEGRDHSRISDAIVNVVKNLSIPVTVLHVTPMGAFRSDAHVGTWSDNPSVPDCSHWCLPGVPDTWNELLFSFLLSQSQI</sequence>
<evidence type="ECO:0000313" key="1">
    <source>
        <dbReference type="EMBL" id="KAI5660193.1"/>
    </source>
</evidence>
<dbReference type="EMBL" id="CM044706">
    <property type="protein sequence ID" value="KAI5660193.1"/>
    <property type="molecule type" value="Genomic_DNA"/>
</dbReference>
<organism evidence="1 2">
    <name type="scientific">Catharanthus roseus</name>
    <name type="common">Madagascar periwinkle</name>
    <name type="synonym">Vinca rosea</name>
    <dbReference type="NCBI Taxonomy" id="4058"/>
    <lineage>
        <taxon>Eukaryota</taxon>
        <taxon>Viridiplantae</taxon>
        <taxon>Streptophyta</taxon>
        <taxon>Embryophyta</taxon>
        <taxon>Tracheophyta</taxon>
        <taxon>Spermatophyta</taxon>
        <taxon>Magnoliopsida</taxon>
        <taxon>eudicotyledons</taxon>
        <taxon>Gunneridae</taxon>
        <taxon>Pentapetalae</taxon>
        <taxon>asterids</taxon>
        <taxon>lamiids</taxon>
        <taxon>Gentianales</taxon>
        <taxon>Apocynaceae</taxon>
        <taxon>Rauvolfioideae</taxon>
        <taxon>Vinceae</taxon>
        <taxon>Catharanthinae</taxon>
        <taxon>Catharanthus</taxon>
    </lineage>
</organism>
<protein>
    <submittedName>
        <fullName evidence="1">Uncharacterized protein</fullName>
    </submittedName>
</protein>
<reference evidence="2" key="1">
    <citation type="journal article" date="2023" name="Nat. Plants">
        <title>Single-cell RNA sequencing provides a high-resolution roadmap for understanding the multicellular compartmentation of specialized metabolism.</title>
        <authorList>
            <person name="Sun S."/>
            <person name="Shen X."/>
            <person name="Li Y."/>
            <person name="Li Y."/>
            <person name="Wang S."/>
            <person name="Li R."/>
            <person name="Zhang H."/>
            <person name="Shen G."/>
            <person name="Guo B."/>
            <person name="Wei J."/>
            <person name="Xu J."/>
            <person name="St-Pierre B."/>
            <person name="Chen S."/>
            <person name="Sun C."/>
        </authorList>
    </citation>
    <scope>NUCLEOTIDE SEQUENCE [LARGE SCALE GENOMIC DNA]</scope>
</reference>
<comment type="caution">
    <text evidence="1">The sequence shown here is derived from an EMBL/GenBank/DDBJ whole genome shotgun (WGS) entry which is preliminary data.</text>
</comment>
<name>A0ACC0AGY3_CATRO</name>
<keyword evidence="2" id="KW-1185">Reference proteome</keyword>
<evidence type="ECO:0000313" key="2">
    <source>
        <dbReference type="Proteomes" id="UP001060085"/>
    </source>
</evidence>
<gene>
    <name evidence="1" type="ORF">M9H77_28986</name>
</gene>